<sequence>MSSRLHVSLTGGVGKGIFSAVMKTQRQGEMIVYCQDLSSAFLSTLQQPIQHWYVDSSAAVLGSGCHLHSSGTSSRSQHCKNVEVGALGT</sequence>
<protein>
    <submittedName>
        <fullName evidence="1">Uncharacterized protein</fullName>
    </submittedName>
</protein>
<proteinExistence type="predicted"/>
<gene>
    <name evidence="1" type="ORF">Pcinc_041688</name>
</gene>
<organism evidence="1 2">
    <name type="scientific">Petrolisthes cinctipes</name>
    <name type="common">Flat porcelain crab</name>
    <dbReference type="NCBI Taxonomy" id="88211"/>
    <lineage>
        <taxon>Eukaryota</taxon>
        <taxon>Metazoa</taxon>
        <taxon>Ecdysozoa</taxon>
        <taxon>Arthropoda</taxon>
        <taxon>Crustacea</taxon>
        <taxon>Multicrustacea</taxon>
        <taxon>Malacostraca</taxon>
        <taxon>Eumalacostraca</taxon>
        <taxon>Eucarida</taxon>
        <taxon>Decapoda</taxon>
        <taxon>Pleocyemata</taxon>
        <taxon>Anomura</taxon>
        <taxon>Galatheoidea</taxon>
        <taxon>Porcellanidae</taxon>
        <taxon>Petrolisthes</taxon>
    </lineage>
</organism>
<dbReference type="Proteomes" id="UP001286313">
    <property type="component" value="Unassembled WGS sequence"/>
</dbReference>
<comment type="caution">
    <text evidence="1">The sequence shown here is derived from an EMBL/GenBank/DDBJ whole genome shotgun (WGS) entry which is preliminary data.</text>
</comment>
<evidence type="ECO:0000313" key="2">
    <source>
        <dbReference type="Proteomes" id="UP001286313"/>
    </source>
</evidence>
<dbReference type="AlphaFoldDB" id="A0AAE1EJJ1"/>
<name>A0AAE1EJJ1_PETCI</name>
<keyword evidence="2" id="KW-1185">Reference proteome</keyword>
<evidence type="ECO:0000313" key="1">
    <source>
        <dbReference type="EMBL" id="KAK3851681.1"/>
    </source>
</evidence>
<accession>A0AAE1EJJ1</accession>
<reference evidence="1" key="1">
    <citation type="submission" date="2023-10" db="EMBL/GenBank/DDBJ databases">
        <title>Genome assemblies of two species of porcelain crab, Petrolisthes cinctipes and Petrolisthes manimaculis (Anomura: Porcellanidae).</title>
        <authorList>
            <person name="Angst P."/>
        </authorList>
    </citation>
    <scope>NUCLEOTIDE SEQUENCE</scope>
    <source>
        <strain evidence="1">PB745_01</strain>
        <tissue evidence="1">Gill</tissue>
    </source>
</reference>
<dbReference type="EMBL" id="JAWQEG010007782">
    <property type="protein sequence ID" value="KAK3851681.1"/>
    <property type="molecule type" value="Genomic_DNA"/>
</dbReference>